<dbReference type="Proteomes" id="UP000183940">
    <property type="component" value="Unassembled WGS sequence"/>
</dbReference>
<feature type="compositionally biased region" description="Basic and acidic residues" evidence="1">
    <location>
        <begin position="42"/>
        <end position="60"/>
    </location>
</feature>
<accession>A0A1L9QL17</accession>
<gene>
    <name evidence="2" type="ORF">BI308_22475</name>
</gene>
<sequence>MAKNTGENYRKGSVKNRSQTFNPQNNRWVKRNTENEQFLDQKANDKPFKGVAQEKDGCRH</sequence>
<keyword evidence="3" id="KW-1185">Reference proteome</keyword>
<dbReference type="EMBL" id="MLAW01000056">
    <property type="protein sequence ID" value="OJJ18397.1"/>
    <property type="molecule type" value="Genomic_DNA"/>
</dbReference>
<dbReference type="AlphaFoldDB" id="A0A1L9QL17"/>
<evidence type="ECO:0000256" key="1">
    <source>
        <dbReference type="SAM" id="MobiDB-lite"/>
    </source>
</evidence>
<proteinExistence type="predicted"/>
<organism evidence="2 3">
    <name type="scientific">Roseofilum reptotaenium AO1-A</name>
    <dbReference type="NCBI Taxonomy" id="1925591"/>
    <lineage>
        <taxon>Bacteria</taxon>
        <taxon>Bacillati</taxon>
        <taxon>Cyanobacteriota</taxon>
        <taxon>Cyanophyceae</taxon>
        <taxon>Desertifilales</taxon>
        <taxon>Desertifilaceae</taxon>
        <taxon>Roseofilum</taxon>
    </lineage>
</organism>
<protein>
    <submittedName>
        <fullName evidence="2">Uncharacterized protein</fullName>
    </submittedName>
</protein>
<reference evidence="2" key="1">
    <citation type="submission" date="2016-10" db="EMBL/GenBank/DDBJ databases">
        <title>CRISPR-Cas defence system in Roseofilum reptotaenium: evidence of a bacteriophage-cyanobacterium arms race in the coral black band disease.</title>
        <authorList>
            <person name="Buerger P."/>
            <person name="Wood-Charlson E.M."/>
            <person name="Weynberg K.D."/>
            <person name="Willis B."/>
            <person name="Van Oppen M.J."/>
        </authorList>
    </citation>
    <scope>NUCLEOTIDE SEQUENCE [LARGE SCALE GENOMIC DNA]</scope>
    <source>
        <strain evidence="2">AO1-A</strain>
    </source>
</reference>
<evidence type="ECO:0000313" key="2">
    <source>
        <dbReference type="EMBL" id="OJJ18397.1"/>
    </source>
</evidence>
<evidence type="ECO:0000313" key="3">
    <source>
        <dbReference type="Proteomes" id="UP000183940"/>
    </source>
</evidence>
<feature type="compositionally biased region" description="Polar residues" evidence="1">
    <location>
        <begin position="15"/>
        <end position="27"/>
    </location>
</feature>
<name>A0A1L9QL17_9CYAN</name>
<comment type="caution">
    <text evidence="2">The sequence shown here is derived from an EMBL/GenBank/DDBJ whole genome shotgun (WGS) entry which is preliminary data.</text>
</comment>
<feature type="region of interest" description="Disordered" evidence="1">
    <location>
        <begin position="1"/>
        <end position="60"/>
    </location>
</feature>